<reference evidence="8 9" key="1">
    <citation type="journal article" date="2010" name="Stand. Genomic Sci.">
        <title>Complete genome sequence of Meiothermus silvanus type strain (VI-R2).</title>
        <authorList>
            <person name="Sikorski J."/>
            <person name="Tindall B.J."/>
            <person name="Lowry S."/>
            <person name="Lucas S."/>
            <person name="Nolan M."/>
            <person name="Copeland A."/>
            <person name="Glavina Del Rio T."/>
            <person name="Tice H."/>
            <person name="Cheng J.F."/>
            <person name="Han C."/>
            <person name="Pitluck S."/>
            <person name="Liolios K."/>
            <person name="Ivanova N."/>
            <person name="Mavromatis K."/>
            <person name="Mikhailova N."/>
            <person name="Pati A."/>
            <person name="Goodwin L."/>
            <person name="Chen A."/>
            <person name="Palaniappan K."/>
            <person name="Land M."/>
            <person name="Hauser L."/>
            <person name="Chang Y.J."/>
            <person name="Jeffries C.D."/>
            <person name="Rohde M."/>
            <person name="Goker M."/>
            <person name="Woyke T."/>
            <person name="Bristow J."/>
            <person name="Eisen J.A."/>
            <person name="Markowitz V."/>
            <person name="Hugenholtz P."/>
            <person name="Kyrpides N.C."/>
            <person name="Klenk H.P."/>
            <person name="Lapidus A."/>
        </authorList>
    </citation>
    <scope>NUCLEOTIDE SEQUENCE [LARGE SCALE GENOMIC DNA]</scope>
    <source>
        <strain evidence="9">ATCC 700542 / DSM 9946 / VI-R2</strain>
    </source>
</reference>
<evidence type="ECO:0000313" key="9">
    <source>
        <dbReference type="Proteomes" id="UP000001916"/>
    </source>
</evidence>
<evidence type="ECO:0000256" key="5">
    <source>
        <dbReference type="ARBA" id="ARBA00022898"/>
    </source>
</evidence>
<dbReference type="EC" id="2.8.1.7" evidence="3"/>
<accession>D7BCM5</accession>
<name>D7BCM5_ALLS1</name>
<dbReference type="eggNOG" id="COG0520">
    <property type="taxonomic scope" value="Bacteria"/>
</dbReference>
<dbReference type="GO" id="GO:0030170">
    <property type="term" value="F:pyridoxal phosphate binding"/>
    <property type="evidence" value="ECO:0007669"/>
    <property type="project" value="InterPro"/>
</dbReference>
<dbReference type="AlphaFoldDB" id="D7BCM5"/>
<dbReference type="RefSeq" id="WP_013157492.1">
    <property type="nucleotide sequence ID" value="NC_014212.1"/>
</dbReference>
<dbReference type="Pfam" id="PF00266">
    <property type="entry name" value="Aminotran_5"/>
    <property type="match status" value="1"/>
</dbReference>
<dbReference type="Gene3D" id="3.40.640.10">
    <property type="entry name" value="Type I PLP-dependent aspartate aminotransferase-like (Major domain)"/>
    <property type="match status" value="1"/>
</dbReference>
<dbReference type="NCBIfam" id="TIGR01979">
    <property type="entry name" value="sufS"/>
    <property type="match status" value="1"/>
</dbReference>
<sequence length="406" mass="44848">MIAARDIRPDFPLIVARPDQVYLDSTASAQKPQVVIETLSRFYREHYANVHRGGYALSLEATQAYENARKTLARFVGADEHEIIFVRNATEALNLVAYAWAMKTLRPGDEILLTEMEHHANLVPWHFVAKQTGAKIKAIPITPQGRLDLDALDTLLTRRTRLVSVVHMSNVLGTLNPVAEIAKAAKEKGALVVVDGAQSAPHLPVDVKGLGADFFAFSGHKMCGPTGIGVLWGRYEILEQMEPFLGGGEMIREVYIDRSTYARPPQRFEAGTPAIAEAVALGAAAEYLLGVGMENIWKHDQELLEYALQRLDEELPEVQTFGPRGPDRGGVIAFTLGSVHAHDVACALDQHGIAVRAGHHCAQPLHRKLGVPATARASFYLYTTQEDVDRFLQAMKEVRGFFKDWL</sequence>
<evidence type="ECO:0000259" key="7">
    <source>
        <dbReference type="Pfam" id="PF00266"/>
    </source>
</evidence>
<dbReference type="GO" id="GO:0016829">
    <property type="term" value="F:lyase activity"/>
    <property type="evidence" value="ECO:0007669"/>
    <property type="project" value="UniProtKB-KW"/>
</dbReference>
<keyword evidence="5" id="KW-0663">Pyridoxal phosphate</keyword>
<protein>
    <recommendedName>
        <fullName evidence="3">cysteine desulfurase</fullName>
        <ecNumber evidence="3">2.8.1.7</ecNumber>
    </recommendedName>
</protein>
<evidence type="ECO:0000256" key="6">
    <source>
        <dbReference type="ARBA" id="ARBA00050776"/>
    </source>
</evidence>
<comment type="catalytic activity">
    <reaction evidence="6">
        <text>(sulfur carrier)-H + L-cysteine = (sulfur carrier)-SH + L-alanine</text>
        <dbReference type="Rhea" id="RHEA:43892"/>
        <dbReference type="Rhea" id="RHEA-COMP:14737"/>
        <dbReference type="Rhea" id="RHEA-COMP:14739"/>
        <dbReference type="ChEBI" id="CHEBI:29917"/>
        <dbReference type="ChEBI" id="CHEBI:35235"/>
        <dbReference type="ChEBI" id="CHEBI:57972"/>
        <dbReference type="ChEBI" id="CHEBI:64428"/>
        <dbReference type="EC" id="2.8.1.7"/>
    </reaction>
</comment>
<dbReference type="PIRSF" id="PIRSF005572">
    <property type="entry name" value="NifS"/>
    <property type="match status" value="1"/>
</dbReference>
<organism evidence="8 9">
    <name type="scientific">Allomeiothermus silvanus (strain ATCC 700542 / DSM 9946 / NBRC 106475 / NCIMB 13440 / VI-R2)</name>
    <name type="common">Thermus silvanus</name>
    <dbReference type="NCBI Taxonomy" id="526227"/>
    <lineage>
        <taxon>Bacteria</taxon>
        <taxon>Thermotogati</taxon>
        <taxon>Deinococcota</taxon>
        <taxon>Deinococci</taxon>
        <taxon>Thermales</taxon>
        <taxon>Thermaceae</taxon>
        <taxon>Allomeiothermus</taxon>
    </lineage>
</organism>
<proteinExistence type="inferred from homology"/>
<feature type="domain" description="Aminotransferase class V" evidence="7">
    <location>
        <begin position="21"/>
        <end position="391"/>
    </location>
</feature>
<evidence type="ECO:0000256" key="2">
    <source>
        <dbReference type="ARBA" id="ARBA00010447"/>
    </source>
</evidence>
<comment type="cofactor">
    <cofactor evidence="1">
        <name>pyridoxal 5'-phosphate</name>
        <dbReference type="ChEBI" id="CHEBI:597326"/>
    </cofactor>
</comment>
<keyword evidence="8" id="KW-0456">Lyase</keyword>
<dbReference type="InterPro" id="IPR015422">
    <property type="entry name" value="PyrdxlP-dep_Trfase_small"/>
</dbReference>
<comment type="similarity">
    <text evidence="2">Belongs to the class-V pyridoxal-phosphate-dependent aminotransferase family. Csd subfamily.</text>
</comment>
<evidence type="ECO:0000256" key="3">
    <source>
        <dbReference type="ARBA" id="ARBA00012239"/>
    </source>
</evidence>
<gene>
    <name evidence="8" type="ordered locus">Mesil_1003</name>
</gene>
<dbReference type="InterPro" id="IPR015421">
    <property type="entry name" value="PyrdxlP-dep_Trfase_major"/>
</dbReference>
<dbReference type="Proteomes" id="UP000001916">
    <property type="component" value="Chromosome"/>
</dbReference>
<dbReference type="KEGG" id="msv:Mesil_1003"/>
<dbReference type="HOGENOM" id="CLU_003433_2_5_0"/>
<dbReference type="EMBL" id="CP002042">
    <property type="protein sequence ID" value="ADH62910.1"/>
    <property type="molecule type" value="Genomic_DNA"/>
</dbReference>
<evidence type="ECO:0000313" key="8">
    <source>
        <dbReference type="EMBL" id="ADH62910.1"/>
    </source>
</evidence>
<dbReference type="OrthoDB" id="9804366at2"/>
<keyword evidence="4" id="KW-0808">Transferase</keyword>
<dbReference type="GO" id="GO:0006534">
    <property type="term" value="P:cysteine metabolic process"/>
    <property type="evidence" value="ECO:0007669"/>
    <property type="project" value="InterPro"/>
</dbReference>
<dbReference type="InterPro" id="IPR000192">
    <property type="entry name" value="Aminotrans_V_dom"/>
</dbReference>
<dbReference type="SUPFAM" id="SSF53383">
    <property type="entry name" value="PLP-dependent transferases"/>
    <property type="match status" value="1"/>
</dbReference>
<dbReference type="InterPro" id="IPR016454">
    <property type="entry name" value="Cysteine_dSase"/>
</dbReference>
<dbReference type="PANTHER" id="PTHR43586">
    <property type="entry name" value="CYSTEINE DESULFURASE"/>
    <property type="match status" value="1"/>
</dbReference>
<dbReference type="STRING" id="526227.Mesil_1003"/>
<dbReference type="CDD" id="cd06453">
    <property type="entry name" value="SufS_like"/>
    <property type="match status" value="1"/>
</dbReference>
<evidence type="ECO:0000256" key="1">
    <source>
        <dbReference type="ARBA" id="ARBA00001933"/>
    </source>
</evidence>
<dbReference type="GO" id="GO:0031071">
    <property type="term" value="F:cysteine desulfurase activity"/>
    <property type="evidence" value="ECO:0007669"/>
    <property type="project" value="UniProtKB-EC"/>
</dbReference>
<dbReference type="InterPro" id="IPR010970">
    <property type="entry name" value="Cys_dSase_SufS"/>
</dbReference>
<dbReference type="InterPro" id="IPR015424">
    <property type="entry name" value="PyrdxlP-dep_Trfase"/>
</dbReference>
<keyword evidence="9" id="KW-1185">Reference proteome</keyword>
<dbReference type="Gene3D" id="3.90.1150.10">
    <property type="entry name" value="Aspartate Aminotransferase, domain 1"/>
    <property type="match status" value="1"/>
</dbReference>
<evidence type="ECO:0000256" key="4">
    <source>
        <dbReference type="ARBA" id="ARBA00022679"/>
    </source>
</evidence>
<dbReference type="PANTHER" id="PTHR43586:SF8">
    <property type="entry name" value="CYSTEINE DESULFURASE 1, CHLOROPLASTIC"/>
    <property type="match status" value="1"/>
</dbReference>